<dbReference type="WBParaSite" id="HPBE_0000829101-mRNA-1">
    <property type="protein sequence ID" value="HPBE_0000829101-mRNA-1"/>
    <property type="gene ID" value="HPBE_0000829101"/>
</dbReference>
<keyword evidence="2" id="KW-1185">Reference proteome</keyword>
<reference evidence="1 2" key="1">
    <citation type="submission" date="2018-11" db="EMBL/GenBank/DDBJ databases">
        <authorList>
            <consortium name="Pathogen Informatics"/>
        </authorList>
    </citation>
    <scope>NUCLEOTIDE SEQUENCE [LARGE SCALE GENOMIC DNA]</scope>
</reference>
<reference evidence="3" key="2">
    <citation type="submission" date="2019-09" db="UniProtKB">
        <authorList>
            <consortium name="WormBaseParasite"/>
        </authorList>
    </citation>
    <scope>IDENTIFICATION</scope>
</reference>
<gene>
    <name evidence="1" type="ORF">HPBE_LOCUS8292</name>
</gene>
<evidence type="ECO:0000313" key="3">
    <source>
        <dbReference type="WBParaSite" id="HPBE_0000829101-mRNA-1"/>
    </source>
</evidence>
<dbReference type="AlphaFoldDB" id="A0A3P7YFS5"/>
<sequence length="724" mass="79211">MSTSSYLGSVSSEANIEPFIDLWIGSAACMQSKEQSLTFACALLPYCRNCAAMDKCFNLVNTAVMFLSMIYAKPHFKVDKSSVLRAFRGVFVSRYAVTPTVNFLSIICRQTGEERATAYGLLADLVTKFPSAFDVLKPLAIAKDDDSFELLRDKLTLVAALCVSTDRADELLPSLSGLLKKDAAVVSAAVAVVQILCKEENFGSDCMKELYEITQIQRKGAGVERARGAAWAALGSFDAASLANVVDISGGKLLETFMGLHKDEVKGFVILLHKLVAAEAPWFWQCTLPLFPIITGEYGEGSAAVQSTRLLRRLLREVRTSTDRAVSLFAGWRLCIANVLSIQANSGDIIRARDGIVEECKRALKDSEFVANNVFVVLAVLAGELKRFSAQVEDGEATAAFETAMRPWLTAVLEFLLPLVFDDYQPSTQPLIQVTINRRCVEMALMRSALSMVCSVVSTEVREFFRDKQVFDRVSDWRIGAELDMDGSASGQLSGEYSGGHISLPRSELWMLAAAMGADEIVTNSLSRSLPPDTATEDVIESFVKGGDLSVDDTAALFDQASNLPFRTFKKQESRLRKRLEQLSTNAGEQMRRTIYEGLSKLAAASLLTSTIEFPGDYSHLADGSVLRAIIAQFCAASECSREQFCALLPAIVGHSRADGRHLPPLDLQFMLSAVDFENDEKARLNLLKLAFQQEDAQVFFVRINAISSLFLAVLTCSVASLAA</sequence>
<dbReference type="EMBL" id="UZAH01026113">
    <property type="protein sequence ID" value="VDO75759.1"/>
    <property type="molecule type" value="Genomic_DNA"/>
</dbReference>
<organism evidence="1">
    <name type="scientific">Heligmosomoides polygyrus</name>
    <name type="common">Parasitic roundworm</name>
    <dbReference type="NCBI Taxonomy" id="6339"/>
    <lineage>
        <taxon>Eukaryota</taxon>
        <taxon>Metazoa</taxon>
        <taxon>Ecdysozoa</taxon>
        <taxon>Nematoda</taxon>
        <taxon>Chromadorea</taxon>
        <taxon>Rhabditida</taxon>
        <taxon>Rhabditina</taxon>
        <taxon>Rhabditomorpha</taxon>
        <taxon>Strongyloidea</taxon>
        <taxon>Heligmosomidae</taxon>
        <taxon>Heligmosomoides</taxon>
    </lineage>
</organism>
<dbReference type="OrthoDB" id="5863498at2759"/>
<name>A0A3P7YFS5_HELPZ</name>
<evidence type="ECO:0000313" key="1">
    <source>
        <dbReference type="EMBL" id="VDO75759.1"/>
    </source>
</evidence>
<accession>A0A3P7YFS5</accession>
<proteinExistence type="predicted"/>
<protein>
    <submittedName>
        <fullName evidence="3">Signal recognition particle 14 kDa protein</fullName>
    </submittedName>
</protein>
<evidence type="ECO:0000313" key="2">
    <source>
        <dbReference type="Proteomes" id="UP000050761"/>
    </source>
</evidence>
<dbReference type="Proteomes" id="UP000050761">
    <property type="component" value="Unassembled WGS sequence"/>
</dbReference>